<name>A0A382Q0A4_9ZZZZ</name>
<keyword evidence="1" id="KW-0472">Membrane</keyword>
<sequence>MSDNIRTSMGLFIPAVALVGFFYCAILGNFLGAILVAISGVMLWYIYSLIMESPMPDITGNVVVLFGSLLSAAFFLNYGLVTNMFGGFSLNIEGAAVAAILLFFSVLLGVSLRGRPVVVLDQTKSNNNPVASAAVVADSGSADDFEENDDDYDYYD</sequence>
<feature type="transmembrane region" description="Helical" evidence="1">
    <location>
        <begin position="58"/>
        <end position="80"/>
    </location>
</feature>
<feature type="transmembrane region" description="Helical" evidence="1">
    <location>
        <begin position="20"/>
        <end position="46"/>
    </location>
</feature>
<reference evidence="2" key="1">
    <citation type="submission" date="2018-05" db="EMBL/GenBank/DDBJ databases">
        <authorList>
            <person name="Lanie J.A."/>
            <person name="Ng W.-L."/>
            <person name="Kazmierczak K.M."/>
            <person name="Andrzejewski T.M."/>
            <person name="Davidsen T.M."/>
            <person name="Wayne K.J."/>
            <person name="Tettelin H."/>
            <person name="Glass J.I."/>
            <person name="Rusch D."/>
            <person name="Podicherti R."/>
            <person name="Tsui H.-C.T."/>
            <person name="Winkler M.E."/>
        </authorList>
    </citation>
    <scope>NUCLEOTIDE SEQUENCE</scope>
</reference>
<dbReference type="AlphaFoldDB" id="A0A382Q0A4"/>
<keyword evidence="1" id="KW-0812">Transmembrane</keyword>
<proteinExistence type="predicted"/>
<feature type="non-terminal residue" evidence="2">
    <location>
        <position position="156"/>
    </location>
</feature>
<keyword evidence="1" id="KW-1133">Transmembrane helix</keyword>
<evidence type="ECO:0000256" key="1">
    <source>
        <dbReference type="SAM" id="Phobius"/>
    </source>
</evidence>
<evidence type="ECO:0000313" key="2">
    <source>
        <dbReference type="EMBL" id="SVC78440.1"/>
    </source>
</evidence>
<organism evidence="2">
    <name type="scientific">marine metagenome</name>
    <dbReference type="NCBI Taxonomy" id="408172"/>
    <lineage>
        <taxon>unclassified sequences</taxon>
        <taxon>metagenomes</taxon>
        <taxon>ecological metagenomes</taxon>
    </lineage>
</organism>
<protein>
    <submittedName>
        <fullName evidence="2">Uncharacterized protein</fullName>
    </submittedName>
</protein>
<feature type="transmembrane region" description="Helical" evidence="1">
    <location>
        <begin position="92"/>
        <end position="112"/>
    </location>
</feature>
<accession>A0A382Q0A4</accession>
<dbReference type="EMBL" id="UINC01110730">
    <property type="protein sequence ID" value="SVC78440.1"/>
    <property type="molecule type" value="Genomic_DNA"/>
</dbReference>
<gene>
    <name evidence="2" type="ORF">METZ01_LOCUS331294</name>
</gene>